<accession>A0A1H8S8P4</accession>
<feature type="signal peptide" evidence="10">
    <location>
        <begin position="1"/>
        <end position="19"/>
    </location>
</feature>
<organism evidence="12 13">
    <name type="scientific">Aquisalimonas asiatica</name>
    <dbReference type="NCBI Taxonomy" id="406100"/>
    <lineage>
        <taxon>Bacteria</taxon>
        <taxon>Pseudomonadati</taxon>
        <taxon>Pseudomonadota</taxon>
        <taxon>Gammaproteobacteria</taxon>
        <taxon>Chromatiales</taxon>
        <taxon>Ectothiorhodospiraceae</taxon>
        <taxon>Aquisalimonas</taxon>
    </lineage>
</organism>
<gene>
    <name evidence="12" type="ORF">SAMN04488052_102589</name>
</gene>
<keyword evidence="6 8" id="KW-0408">Iron</keyword>
<dbReference type="GO" id="GO:0046872">
    <property type="term" value="F:metal ion binding"/>
    <property type="evidence" value="ECO:0007669"/>
    <property type="project" value="UniProtKB-KW"/>
</dbReference>
<keyword evidence="2 8" id="KW-0349">Heme</keyword>
<evidence type="ECO:0000256" key="9">
    <source>
        <dbReference type="SAM" id="Phobius"/>
    </source>
</evidence>
<dbReference type="GO" id="GO:0020037">
    <property type="term" value="F:heme binding"/>
    <property type="evidence" value="ECO:0007669"/>
    <property type="project" value="InterPro"/>
</dbReference>
<dbReference type="GO" id="GO:0009055">
    <property type="term" value="F:electron transfer activity"/>
    <property type="evidence" value="ECO:0007669"/>
    <property type="project" value="InterPro"/>
</dbReference>
<evidence type="ECO:0000313" key="12">
    <source>
        <dbReference type="EMBL" id="SEO74896.1"/>
    </source>
</evidence>
<evidence type="ECO:0000256" key="4">
    <source>
        <dbReference type="ARBA" id="ARBA00022723"/>
    </source>
</evidence>
<evidence type="ECO:0000256" key="3">
    <source>
        <dbReference type="ARBA" id="ARBA00022692"/>
    </source>
</evidence>
<evidence type="ECO:0000256" key="6">
    <source>
        <dbReference type="ARBA" id="ARBA00023004"/>
    </source>
</evidence>
<dbReference type="Pfam" id="PF02167">
    <property type="entry name" value="Cytochrom_C1"/>
    <property type="match status" value="1"/>
</dbReference>
<feature type="domain" description="Cytochrome c" evidence="11">
    <location>
        <begin position="35"/>
        <end position="207"/>
    </location>
</feature>
<evidence type="ECO:0000256" key="8">
    <source>
        <dbReference type="PIRSR" id="PIRSR602326-1"/>
    </source>
</evidence>
<dbReference type="RefSeq" id="WP_091641630.1">
    <property type="nucleotide sequence ID" value="NZ_FOEG01000002.1"/>
</dbReference>
<evidence type="ECO:0000259" key="11">
    <source>
        <dbReference type="PROSITE" id="PS51007"/>
    </source>
</evidence>
<dbReference type="STRING" id="406100.SAMN04488052_102589"/>
<proteinExistence type="predicted"/>
<comment type="subcellular location">
    <subcellularLocation>
        <location evidence="1">Membrane</location>
    </subcellularLocation>
</comment>
<dbReference type="PRINTS" id="PR00603">
    <property type="entry name" value="CYTOCHROMEC1"/>
</dbReference>
<dbReference type="Gene3D" id="1.20.5.100">
    <property type="entry name" value="Cytochrome c1, transmembrane anchor, C-terminal"/>
    <property type="match status" value="1"/>
</dbReference>
<evidence type="ECO:0000256" key="7">
    <source>
        <dbReference type="ARBA" id="ARBA00023136"/>
    </source>
</evidence>
<dbReference type="GO" id="GO:0016020">
    <property type="term" value="C:membrane"/>
    <property type="evidence" value="ECO:0007669"/>
    <property type="project" value="UniProtKB-SubCell"/>
</dbReference>
<feature type="binding site" description="covalent" evidence="8">
    <location>
        <position position="52"/>
    </location>
    <ligand>
        <name>heme c</name>
        <dbReference type="ChEBI" id="CHEBI:61717"/>
    </ligand>
</feature>
<keyword evidence="3 9" id="KW-0812">Transmembrane</keyword>
<comment type="cofactor">
    <cofactor evidence="8">
        <name>heme c</name>
        <dbReference type="ChEBI" id="CHEBI:61717"/>
    </cofactor>
    <text evidence="8">Binds 1 heme c group covalently per subunit.</text>
</comment>
<dbReference type="PANTHER" id="PTHR10266">
    <property type="entry name" value="CYTOCHROME C1"/>
    <property type="match status" value="1"/>
</dbReference>
<dbReference type="SUPFAM" id="SSF46626">
    <property type="entry name" value="Cytochrome c"/>
    <property type="match status" value="1"/>
</dbReference>
<sequence>MKKLMLMLTFLLMPLTAMGEVDSRMSVDVDPNDKPSLQRGAKLFANYCMACHEASLIRYNRIGQDLGIDDELVEEYLIFKPETQIQEQMTNAMSESDAENWFGVPAPDLSLTARRHGPDYIYTFLNRFYVDEDTITGFNNTVISGTAMPHALESLQGRQHPVYEERDGEEVLVGFEIEEGTGTMDESEYRQATRDLTNFLDYVAEPIKAERQRLGVWVLLFFGVFTVLAYFLKKEYWKDVH</sequence>
<feature type="binding site" description="covalent" evidence="8">
    <location>
        <position position="48"/>
    </location>
    <ligand>
        <name>heme c</name>
        <dbReference type="ChEBI" id="CHEBI:61717"/>
    </ligand>
</feature>
<protein>
    <submittedName>
        <fullName evidence="12">Ubiquinol-cytochrome c reductase cytochrome c1 subunit</fullName>
    </submittedName>
</protein>
<dbReference type="InterPro" id="IPR036909">
    <property type="entry name" value="Cyt_c-like_dom_sf"/>
</dbReference>
<evidence type="ECO:0000256" key="5">
    <source>
        <dbReference type="ARBA" id="ARBA00022989"/>
    </source>
</evidence>
<dbReference type="AlphaFoldDB" id="A0A1H8S8P4"/>
<keyword evidence="10" id="KW-0732">Signal</keyword>
<dbReference type="EMBL" id="FOEG01000002">
    <property type="protein sequence ID" value="SEO74896.1"/>
    <property type="molecule type" value="Genomic_DNA"/>
</dbReference>
<keyword evidence="5 9" id="KW-1133">Transmembrane helix</keyword>
<evidence type="ECO:0000256" key="2">
    <source>
        <dbReference type="ARBA" id="ARBA00022617"/>
    </source>
</evidence>
<evidence type="ECO:0000256" key="10">
    <source>
        <dbReference type="SAM" id="SignalP"/>
    </source>
</evidence>
<dbReference type="InterPro" id="IPR002326">
    <property type="entry name" value="Cyt_c1"/>
</dbReference>
<keyword evidence="7 9" id="KW-0472">Membrane</keyword>
<dbReference type="PROSITE" id="PS51007">
    <property type="entry name" value="CYTC"/>
    <property type="match status" value="1"/>
</dbReference>
<feature type="binding site" description="covalent" evidence="8">
    <location>
        <position position="51"/>
    </location>
    <ligand>
        <name>heme c</name>
        <dbReference type="ChEBI" id="CHEBI:61717"/>
    </ligand>
</feature>
<feature type="chain" id="PRO_5011640181" evidence="10">
    <location>
        <begin position="20"/>
        <end position="241"/>
    </location>
</feature>
<evidence type="ECO:0000256" key="1">
    <source>
        <dbReference type="ARBA" id="ARBA00004370"/>
    </source>
</evidence>
<evidence type="ECO:0000313" key="13">
    <source>
        <dbReference type="Proteomes" id="UP000199657"/>
    </source>
</evidence>
<dbReference type="PANTHER" id="PTHR10266:SF3">
    <property type="entry name" value="CYTOCHROME C1, HEME PROTEIN, MITOCHONDRIAL"/>
    <property type="match status" value="1"/>
</dbReference>
<dbReference type="Gene3D" id="1.10.760.10">
    <property type="entry name" value="Cytochrome c-like domain"/>
    <property type="match status" value="1"/>
</dbReference>
<feature type="transmembrane region" description="Helical" evidence="9">
    <location>
        <begin position="214"/>
        <end position="232"/>
    </location>
</feature>
<dbReference type="InterPro" id="IPR009056">
    <property type="entry name" value="Cyt_c-like_dom"/>
</dbReference>
<keyword evidence="4 8" id="KW-0479">Metal-binding</keyword>
<dbReference type="Proteomes" id="UP000199657">
    <property type="component" value="Unassembled WGS sequence"/>
</dbReference>
<keyword evidence="13" id="KW-1185">Reference proteome</keyword>
<reference evidence="12 13" key="1">
    <citation type="submission" date="2016-10" db="EMBL/GenBank/DDBJ databases">
        <authorList>
            <person name="de Groot N.N."/>
        </authorList>
    </citation>
    <scope>NUCLEOTIDE SEQUENCE [LARGE SCALE GENOMIC DNA]</scope>
    <source>
        <strain evidence="12 13">CGMCC 1.6291</strain>
    </source>
</reference>
<dbReference type="OrthoDB" id="9798864at2"/>
<name>A0A1H8S8P4_9GAMM</name>